<keyword evidence="3" id="KW-0238">DNA-binding</keyword>
<evidence type="ECO:0000256" key="6">
    <source>
        <dbReference type="SAM" id="MobiDB-lite"/>
    </source>
</evidence>
<dbReference type="InterPro" id="IPR007219">
    <property type="entry name" value="XnlR_reg_dom"/>
</dbReference>
<comment type="caution">
    <text evidence="8">The sequence shown here is derived from an EMBL/GenBank/DDBJ whole genome shotgun (WGS) entry which is preliminary data.</text>
</comment>
<evidence type="ECO:0000259" key="7">
    <source>
        <dbReference type="PROSITE" id="PS50048"/>
    </source>
</evidence>
<dbReference type="InterPro" id="IPR050987">
    <property type="entry name" value="AtrR-like"/>
</dbReference>
<protein>
    <submittedName>
        <fullName evidence="8">Fungal-specific transcription factor domain-domain-containing protein</fullName>
    </submittedName>
</protein>
<dbReference type="Pfam" id="PF00172">
    <property type="entry name" value="Zn_clus"/>
    <property type="match status" value="1"/>
</dbReference>
<dbReference type="InParanoid" id="A0A1X2H3W0"/>
<dbReference type="InterPro" id="IPR036864">
    <property type="entry name" value="Zn2-C6_fun-type_DNA-bd_sf"/>
</dbReference>
<evidence type="ECO:0000313" key="8">
    <source>
        <dbReference type="EMBL" id="ORY93008.1"/>
    </source>
</evidence>
<feature type="compositionally biased region" description="Low complexity" evidence="6">
    <location>
        <begin position="175"/>
        <end position="220"/>
    </location>
</feature>
<dbReference type="GO" id="GO:0006351">
    <property type="term" value="P:DNA-templated transcription"/>
    <property type="evidence" value="ECO:0007669"/>
    <property type="project" value="InterPro"/>
</dbReference>
<evidence type="ECO:0000313" key="9">
    <source>
        <dbReference type="Proteomes" id="UP000242180"/>
    </source>
</evidence>
<dbReference type="CDD" id="cd12148">
    <property type="entry name" value="fungal_TF_MHR"/>
    <property type="match status" value="1"/>
</dbReference>
<dbReference type="PANTHER" id="PTHR46910">
    <property type="entry name" value="TRANSCRIPTION FACTOR PDR1"/>
    <property type="match status" value="1"/>
</dbReference>
<dbReference type="PROSITE" id="PS50048">
    <property type="entry name" value="ZN2_CY6_FUNGAL_2"/>
    <property type="match status" value="1"/>
</dbReference>
<keyword evidence="9" id="KW-1185">Reference proteome</keyword>
<accession>A0A1X2H3W0</accession>
<dbReference type="STRING" id="13706.A0A1X2H3W0"/>
<reference evidence="8 9" key="1">
    <citation type="submission" date="2016-07" db="EMBL/GenBank/DDBJ databases">
        <title>Pervasive Adenine N6-methylation of Active Genes in Fungi.</title>
        <authorList>
            <consortium name="DOE Joint Genome Institute"/>
            <person name="Mondo S.J."/>
            <person name="Dannebaum R.O."/>
            <person name="Kuo R.C."/>
            <person name="Labutti K."/>
            <person name="Haridas S."/>
            <person name="Kuo A."/>
            <person name="Salamov A."/>
            <person name="Ahrendt S.R."/>
            <person name="Lipzen A."/>
            <person name="Sullivan W."/>
            <person name="Andreopoulos W.B."/>
            <person name="Clum A."/>
            <person name="Lindquist E."/>
            <person name="Daum C."/>
            <person name="Ramamoorthy G.K."/>
            <person name="Gryganskyi A."/>
            <person name="Culley D."/>
            <person name="Magnuson J.K."/>
            <person name="James T.Y."/>
            <person name="O'Malley M.A."/>
            <person name="Stajich J.E."/>
            <person name="Spatafora J.W."/>
            <person name="Visel A."/>
            <person name="Grigoriev I.V."/>
        </authorList>
    </citation>
    <scope>NUCLEOTIDE SEQUENCE [LARGE SCALE GENOMIC DNA]</scope>
    <source>
        <strain evidence="8 9">NRRL 2496</strain>
    </source>
</reference>
<dbReference type="GO" id="GO:0000981">
    <property type="term" value="F:DNA-binding transcription factor activity, RNA polymerase II-specific"/>
    <property type="evidence" value="ECO:0007669"/>
    <property type="project" value="InterPro"/>
</dbReference>
<keyword evidence="5" id="KW-0175">Coiled coil</keyword>
<proteinExistence type="predicted"/>
<dbReference type="GO" id="GO:0008270">
    <property type="term" value="F:zinc ion binding"/>
    <property type="evidence" value="ECO:0007669"/>
    <property type="project" value="InterPro"/>
</dbReference>
<evidence type="ECO:0000256" key="2">
    <source>
        <dbReference type="ARBA" id="ARBA00022723"/>
    </source>
</evidence>
<dbReference type="GO" id="GO:0003677">
    <property type="term" value="F:DNA binding"/>
    <property type="evidence" value="ECO:0007669"/>
    <property type="project" value="UniProtKB-KW"/>
</dbReference>
<dbReference type="SUPFAM" id="SSF57701">
    <property type="entry name" value="Zn2/Cys6 DNA-binding domain"/>
    <property type="match status" value="1"/>
</dbReference>
<evidence type="ECO:0000256" key="5">
    <source>
        <dbReference type="SAM" id="Coils"/>
    </source>
</evidence>
<organism evidence="8 9">
    <name type="scientific">Syncephalastrum racemosum</name>
    <name type="common">Filamentous fungus</name>
    <dbReference type="NCBI Taxonomy" id="13706"/>
    <lineage>
        <taxon>Eukaryota</taxon>
        <taxon>Fungi</taxon>
        <taxon>Fungi incertae sedis</taxon>
        <taxon>Mucoromycota</taxon>
        <taxon>Mucoromycotina</taxon>
        <taxon>Mucoromycetes</taxon>
        <taxon>Mucorales</taxon>
        <taxon>Syncephalastraceae</taxon>
        <taxon>Syncephalastrum</taxon>
    </lineage>
</organism>
<dbReference type="SMART" id="SM00906">
    <property type="entry name" value="Fungal_trans"/>
    <property type="match status" value="1"/>
</dbReference>
<dbReference type="Gene3D" id="4.10.240.10">
    <property type="entry name" value="Zn(2)-C6 fungal-type DNA-binding domain"/>
    <property type="match status" value="1"/>
</dbReference>
<comment type="subcellular location">
    <subcellularLocation>
        <location evidence="1">Nucleus</location>
    </subcellularLocation>
</comment>
<dbReference type="InterPro" id="IPR001138">
    <property type="entry name" value="Zn2Cys6_DnaBD"/>
</dbReference>
<evidence type="ECO:0000256" key="3">
    <source>
        <dbReference type="ARBA" id="ARBA00023125"/>
    </source>
</evidence>
<keyword evidence="2" id="KW-0479">Metal-binding</keyword>
<dbReference type="Pfam" id="PF04082">
    <property type="entry name" value="Fungal_trans"/>
    <property type="match status" value="1"/>
</dbReference>
<evidence type="ECO:0000256" key="1">
    <source>
        <dbReference type="ARBA" id="ARBA00004123"/>
    </source>
</evidence>
<dbReference type="PANTHER" id="PTHR46910:SF3">
    <property type="entry name" value="HALOTOLERANCE PROTEIN 9-RELATED"/>
    <property type="match status" value="1"/>
</dbReference>
<evidence type="ECO:0000256" key="4">
    <source>
        <dbReference type="ARBA" id="ARBA00023242"/>
    </source>
</evidence>
<name>A0A1X2H3W0_SYNRA</name>
<gene>
    <name evidence="8" type="ORF">BCR43DRAFT_496185</name>
</gene>
<dbReference type="SMART" id="SM00066">
    <property type="entry name" value="GAL4"/>
    <property type="match status" value="1"/>
</dbReference>
<dbReference type="PROSITE" id="PS00463">
    <property type="entry name" value="ZN2_CY6_FUNGAL_1"/>
    <property type="match status" value="1"/>
</dbReference>
<keyword evidence="4" id="KW-0539">Nucleus</keyword>
<dbReference type="OrthoDB" id="3266505at2759"/>
<feature type="domain" description="Zn(2)-C6 fungal-type" evidence="7">
    <location>
        <begin position="4"/>
        <end position="34"/>
    </location>
</feature>
<dbReference type="EMBL" id="MCGN01000009">
    <property type="protein sequence ID" value="ORY93008.1"/>
    <property type="molecule type" value="Genomic_DNA"/>
</dbReference>
<dbReference type="GO" id="GO:0005634">
    <property type="term" value="C:nucleus"/>
    <property type="evidence" value="ECO:0007669"/>
    <property type="project" value="UniProtKB-SubCell"/>
</dbReference>
<dbReference type="Proteomes" id="UP000242180">
    <property type="component" value="Unassembled WGS sequence"/>
</dbReference>
<dbReference type="CDD" id="cd00067">
    <property type="entry name" value="GAL4"/>
    <property type="match status" value="1"/>
</dbReference>
<sequence length="645" mass="73584">MTLACGRCRTKKVKCDFTHPVCKRCQQAKAECSYTGSATQLDLFHILKINETVEKLQHRIRGLEEELIRVHRARARRRQHEEEQLAQYPQWNMSLTQDGLRIDTNIMSMHGLYHILFAGHVTAAAAAAAAASYTDEANGKRETTSSRELLWKSGYKSFPLYCTWDGPRQEHEGNADGSSNNGNMSSASSTISSYSSECHSPATESAQSSAPSTPIPSSSSIDHVPRDILHALVVVYDKCFLCFTSPRPHGSILKRFQRDELDPFLANTIFAWAARHATICHNLFPGQDPSQIGEKFFIRAKDLLMERFMTSDVDTVHGLLVMHNYVIGKAGEKHDSEAYMYLGLALRMCFDLGLHRQDAGLDPIELERNRRCFWSCFFFETLCSLNTDKPAPPDDVFDVPFPSPLPHELNTPIQWRVEFMGRRFEIIRIYHSLTSLQAVDAASIEQIGRQAQRWYDSLPSYFRFDADDPLWKTPIKGRTWLREFGCLKLNLEYNHLLCQIHSVLRFHGWSADAKRACRTAADTIVDLMGCWATALPDGWCHVSLEPPTVAVMVYSHFLSDAHVRQRLRRLVQILQASPMHHRRHVMGLLERIHSFLLAPPTTFPSAYQTAPASRVVGEAHHMQQTITDRYPTDSYYSYDWDWFAN</sequence>
<feature type="region of interest" description="Disordered" evidence="6">
    <location>
        <begin position="169"/>
        <end position="220"/>
    </location>
</feature>
<dbReference type="AlphaFoldDB" id="A0A1X2H3W0"/>
<feature type="coiled-coil region" evidence="5">
    <location>
        <begin position="46"/>
        <end position="83"/>
    </location>
</feature>